<gene>
    <name evidence="4" type="ORF">CVN68_11865</name>
    <name evidence="5" type="ORF">CVN68_16875</name>
</gene>
<dbReference type="KEGG" id="sphc:CVN68_16875"/>
<dbReference type="CDD" id="cd06911">
    <property type="entry name" value="VirB9_CagX_TrbG"/>
    <property type="match status" value="1"/>
</dbReference>
<keyword evidence="6" id="KW-1185">Reference proteome</keyword>
<name>A0A2K8MFD5_9SPHN</name>
<dbReference type="Gene3D" id="2.60.40.2500">
    <property type="match status" value="1"/>
</dbReference>
<dbReference type="AlphaFoldDB" id="A0A2K8MFD5"/>
<comment type="similarity">
    <text evidence="1">Belongs to the TrbG/VirB9 family.</text>
</comment>
<dbReference type="Proteomes" id="UP000229081">
    <property type="component" value="Chromosome"/>
</dbReference>
<dbReference type="Pfam" id="PF03524">
    <property type="entry name" value="CagX"/>
    <property type="match status" value="1"/>
</dbReference>
<reference evidence="4 6" key="1">
    <citation type="submission" date="2017-11" db="EMBL/GenBank/DDBJ databases">
        <title>Complete genome sequence of Sphingomonas sp. Strain Cra20, a psychrotolerant potential plant growth promoting rhizobacteria.</title>
        <authorList>
            <person name="Luo Y."/>
        </authorList>
    </citation>
    <scope>NUCLEOTIDE SEQUENCE [LARGE SCALE GENOMIC DNA]</scope>
    <source>
        <strain evidence="4 6">Cra20</strain>
    </source>
</reference>
<dbReference type="RefSeq" id="WP_100282392.1">
    <property type="nucleotide sequence ID" value="NZ_CP024923.1"/>
</dbReference>
<evidence type="ECO:0000256" key="3">
    <source>
        <dbReference type="SAM" id="SignalP"/>
    </source>
</evidence>
<proteinExistence type="inferred from homology"/>
<feature type="signal peptide" evidence="3">
    <location>
        <begin position="1"/>
        <end position="18"/>
    </location>
</feature>
<accession>A0A2K8MFD5</accession>
<dbReference type="InterPro" id="IPR033645">
    <property type="entry name" value="VirB9/CagX/TrbG_C"/>
</dbReference>
<protein>
    <submittedName>
        <fullName evidence="4">Type VI secretion protein</fullName>
    </submittedName>
</protein>
<evidence type="ECO:0000313" key="5">
    <source>
        <dbReference type="EMBL" id="ATY33432.1"/>
    </source>
</evidence>
<organism evidence="4 6">
    <name type="scientific">Sphingomonas psychrotolerans</name>
    <dbReference type="NCBI Taxonomy" id="1327635"/>
    <lineage>
        <taxon>Bacteria</taxon>
        <taxon>Pseudomonadati</taxon>
        <taxon>Pseudomonadota</taxon>
        <taxon>Alphaproteobacteria</taxon>
        <taxon>Sphingomonadales</taxon>
        <taxon>Sphingomonadaceae</taxon>
        <taxon>Sphingomonas</taxon>
    </lineage>
</organism>
<evidence type="ECO:0000313" key="6">
    <source>
        <dbReference type="Proteomes" id="UP000229081"/>
    </source>
</evidence>
<evidence type="ECO:0000256" key="1">
    <source>
        <dbReference type="ARBA" id="ARBA00006135"/>
    </source>
</evidence>
<dbReference type="InterPro" id="IPR038161">
    <property type="entry name" value="VirB9/CagX/TrbG_C_sf"/>
</dbReference>
<dbReference type="EMBL" id="CP024923">
    <property type="protein sequence ID" value="ATY32585.1"/>
    <property type="molecule type" value="Genomic_DNA"/>
</dbReference>
<keyword evidence="2 3" id="KW-0732">Signal</keyword>
<dbReference type="OrthoDB" id="7390264at2"/>
<evidence type="ECO:0000313" key="4">
    <source>
        <dbReference type="EMBL" id="ATY32585.1"/>
    </source>
</evidence>
<dbReference type="EMBL" id="CP024923">
    <property type="protein sequence ID" value="ATY33432.1"/>
    <property type="molecule type" value="Genomic_DNA"/>
</dbReference>
<feature type="chain" id="PRO_5015083091" evidence="3">
    <location>
        <begin position="19"/>
        <end position="229"/>
    </location>
</feature>
<dbReference type="InterPro" id="IPR010258">
    <property type="entry name" value="Conjugal_tfr_TrbG/VirB9/CagX"/>
</dbReference>
<sequence length="229" mass="25141">MRRWLVIALIFAPAAALAQSALPPLPPNPRFQSVEYSPDTVFTLRAAPGYQVVVELAPDERIENVAVGDSGAWQVTANRRGDRLFVKAVQQGVTTNMTVVTDARLYSFELVPLPGPTLDMAYALRFRYPDPSPDPAKTAAETETGRYKMRGSEALIPSGMHDDGTHTYIEWPPGRTLPAIYAVNDAGKETLVNGMMREGRMVIDSVQQKLIFRIDDRKATAVRVAAGGR</sequence>
<evidence type="ECO:0000256" key="2">
    <source>
        <dbReference type="ARBA" id="ARBA00022729"/>
    </source>
</evidence>
<dbReference type="KEGG" id="sphc:CVN68_11865"/>